<organism evidence="1 2">
    <name type="scientific">Pleurodeles waltl</name>
    <name type="common">Iberian ribbed newt</name>
    <dbReference type="NCBI Taxonomy" id="8319"/>
    <lineage>
        <taxon>Eukaryota</taxon>
        <taxon>Metazoa</taxon>
        <taxon>Chordata</taxon>
        <taxon>Craniata</taxon>
        <taxon>Vertebrata</taxon>
        <taxon>Euteleostomi</taxon>
        <taxon>Amphibia</taxon>
        <taxon>Batrachia</taxon>
        <taxon>Caudata</taxon>
        <taxon>Salamandroidea</taxon>
        <taxon>Salamandridae</taxon>
        <taxon>Pleurodelinae</taxon>
        <taxon>Pleurodeles</taxon>
    </lineage>
</organism>
<evidence type="ECO:0000313" key="1">
    <source>
        <dbReference type="EMBL" id="KAJ1166048.1"/>
    </source>
</evidence>
<dbReference type="Proteomes" id="UP001066276">
    <property type="component" value="Chromosome 4_2"/>
</dbReference>
<protein>
    <submittedName>
        <fullName evidence="1">Uncharacterized protein</fullName>
    </submittedName>
</protein>
<sequence length="116" mass="12388">MSCRSPGLLSGAALPSARGVLRLELGPWLACEVVVAARVKRGIALEVSGLRSFLPPGSRHLVDRHNAEHLLERPVMRARDASSIGLHTVPKLSGASGTLPAYMRTEEARSPLAFNV</sequence>
<gene>
    <name evidence="1" type="ORF">NDU88_006458</name>
</gene>
<keyword evidence="2" id="KW-1185">Reference proteome</keyword>
<proteinExistence type="predicted"/>
<dbReference type="EMBL" id="JANPWB010000008">
    <property type="protein sequence ID" value="KAJ1166048.1"/>
    <property type="molecule type" value="Genomic_DNA"/>
</dbReference>
<evidence type="ECO:0000313" key="2">
    <source>
        <dbReference type="Proteomes" id="UP001066276"/>
    </source>
</evidence>
<dbReference type="AlphaFoldDB" id="A0AAV7SPM4"/>
<reference evidence="1" key="1">
    <citation type="journal article" date="2022" name="bioRxiv">
        <title>Sequencing and chromosome-scale assembly of the giantPleurodeles waltlgenome.</title>
        <authorList>
            <person name="Brown T."/>
            <person name="Elewa A."/>
            <person name="Iarovenko S."/>
            <person name="Subramanian E."/>
            <person name="Araus A.J."/>
            <person name="Petzold A."/>
            <person name="Susuki M."/>
            <person name="Suzuki K.-i.T."/>
            <person name="Hayashi T."/>
            <person name="Toyoda A."/>
            <person name="Oliveira C."/>
            <person name="Osipova E."/>
            <person name="Leigh N.D."/>
            <person name="Simon A."/>
            <person name="Yun M.H."/>
        </authorList>
    </citation>
    <scope>NUCLEOTIDE SEQUENCE</scope>
    <source>
        <strain evidence="1">20211129_DDA</strain>
        <tissue evidence="1">Liver</tissue>
    </source>
</reference>
<name>A0AAV7SPM4_PLEWA</name>
<comment type="caution">
    <text evidence="1">The sequence shown here is derived from an EMBL/GenBank/DDBJ whole genome shotgun (WGS) entry which is preliminary data.</text>
</comment>
<accession>A0AAV7SPM4</accession>